<comment type="caution">
    <text evidence="1">The sequence shown here is derived from an EMBL/GenBank/DDBJ whole genome shotgun (WGS) entry which is preliminary data.</text>
</comment>
<proteinExistence type="predicted"/>
<keyword evidence="2" id="KW-1185">Reference proteome</keyword>
<dbReference type="Proteomes" id="UP000249819">
    <property type="component" value="Unassembled WGS sequence"/>
</dbReference>
<sequence length="113" mass="13639">MRPVQKSRKLEWHSVDTASAFYKEMGIQLPYKRAYLTIELDSNPVQNKISLDFAQLYMHQIIRRNDTIQGIRFHFGKGAKYEHLIRVLDIFSYESTWCWISFPEDIWFFQMVE</sequence>
<evidence type="ECO:0000313" key="1">
    <source>
        <dbReference type="EMBL" id="RAJ76744.1"/>
    </source>
</evidence>
<evidence type="ECO:0000313" key="2">
    <source>
        <dbReference type="Proteomes" id="UP000249819"/>
    </source>
</evidence>
<name>A0A327VQM8_9BACT</name>
<dbReference type="RefSeq" id="WP_111594448.1">
    <property type="nucleotide sequence ID" value="NZ_QLMA01000008.1"/>
</dbReference>
<protein>
    <submittedName>
        <fullName evidence="1">Uncharacterized protein</fullName>
    </submittedName>
</protein>
<dbReference type="OrthoDB" id="680678at2"/>
<accession>A0A327VQM8</accession>
<organism evidence="1 2">
    <name type="scientific">Chitinophaga dinghuensis</name>
    <dbReference type="NCBI Taxonomy" id="1539050"/>
    <lineage>
        <taxon>Bacteria</taxon>
        <taxon>Pseudomonadati</taxon>
        <taxon>Bacteroidota</taxon>
        <taxon>Chitinophagia</taxon>
        <taxon>Chitinophagales</taxon>
        <taxon>Chitinophagaceae</taxon>
        <taxon>Chitinophaga</taxon>
    </lineage>
</organism>
<dbReference type="AlphaFoldDB" id="A0A327VQM8"/>
<dbReference type="EMBL" id="QLMA01000008">
    <property type="protein sequence ID" value="RAJ76744.1"/>
    <property type="molecule type" value="Genomic_DNA"/>
</dbReference>
<reference evidence="1 2" key="1">
    <citation type="submission" date="2018-06" db="EMBL/GenBank/DDBJ databases">
        <title>Genomic Encyclopedia of Archaeal and Bacterial Type Strains, Phase II (KMG-II): from individual species to whole genera.</title>
        <authorList>
            <person name="Goeker M."/>
        </authorList>
    </citation>
    <scope>NUCLEOTIDE SEQUENCE [LARGE SCALE GENOMIC DNA]</scope>
    <source>
        <strain evidence="1 2">DSM 29821</strain>
    </source>
</reference>
<gene>
    <name evidence="1" type="ORF">CLV59_108265</name>
</gene>